<gene>
    <name evidence="1" type="ORF">SAMN04489860_1018</name>
</gene>
<evidence type="ECO:0000313" key="2">
    <source>
        <dbReference type="Proteomes" id="UP000185663"/>
    </source>
</evidence>
<dbReference type="Pfam" id="PF13704">
    <property type="entry name" value="Glyco_tranf_2_4"/>
    <property type="match status" value="1"/>
</dbReference>
<dbReference type="GO" id="GO:0016740">
    <property type="term" value="F:transferase activity"/>
    <property type="evidence" value="ECO:0007669"/>
    <property type="project" value="UniProtKB-KW"/>
</dbReference>
<reference evidence="2" key="1">
    <citation type="submission" date="2016-10" db="EMBL/GenBank/DDBJ databases">
        <authorList>
            <person name="Varghese N."/>
            <person name="Submissions S."/>
        </authorList>
    </citation>
    <scope>NUCLEOTIDE SEQUENCE [LARGE SCALE GENOMIC DNA]</scope>
    <source>
        <strain evidence="2">DSM 22126</strain>
    </source>
</reference>
<proteinExistence type="predicted"/>
<dbReference type="OrthoDB" id="3766331at2"/>
<keyword evidence="1" id="KW-0808">Transferase</keyword>
<sequence>MLYTVSTISAPLAAVRDFVEGNLSSGADHMFVFLDAPSPEVEEFLDQRPCVTLVRCFDGYWQGSRPGKLAVRQNANANVVRVLLAPLPWSSWLAHLAVDECLAVDREALEQVDDDVEAVQLQPMEAVSAEGAHWRQWFKTRLGADDLTLLHLLGHVDEPKNSAYFYGSTSGRPCIRPGLSIRLRVADAVDPDGKAEPGLSDERFRMLHNGTVTLPDFIDAAERSGDAELPGGADMRAAMNALHANGSITAEHRQAAVHQLYERHVADPAQALQDLGLLQQIDPARHRYQPRAHSAVQVEGFETLLSALTAEPVDDFRPANGVTPAIEALQRAAESIREIRPDVSSLVDAYLARAIVTG</sequence>
<dbReference type="AlphaFoldDB" id="A0A1H1Q8J7"/>
<organism evidence="1 2">
    <name type="scientific">Paraoerskovia marina</name>
    <dbReference type="NCBI Taxonomy" id="545619"/>
    <lineage>
        <taxon>Bacteria</taxon>
        <taxon>Bacillati</taxon>
        <taxon>Actinomycetota</taxon>
        <taxon>Actinomycetes</taxon>
        <taxon>Micrococcales</taxon>
        <taxon>Cellulomonadaceae</taxon>
        <taxon>Paraoerskovia</taxon>
    </lineage>
</organism>
<dbReference type="eggNOG" id="ENOG50322NY">
    <property type="taxonomic scope" value="Bacteria"/>
</dbReference>
<accession>A0A1H1Q8J7</accession>
<dbReference type="RefSeq" id="WP_083371814.1">
    <property type="nucleotide sequence ID" value="NZ_LT629776.1"/>
</dbReference>
<evidence type="ECO:0000313" key="1">
    <source>
        <dbReference type="EMBL" id="SDS19838.1"/>
    </source>
</evidence>
<dbReference type="Proteomes" id="UP000185663">
    <property type="component" value="Chromosome I"/>
</dbReference>
<keyword evidence="2" id="KW-1185">Reference proteome</keyword>
<protein>
    <submittedName>
        <fullName evidence="1">Glycosyl transferase family 2</fullName>
    </submittedName>
</protein>
<name>A0A1H1Q8J7_9CELL</name>
<dbReference type="EMBL" id="LT629776">
    <property type="protein sequence ID" value="SDS19838.1"/>
    <property type="molecule type" value="Genomic_DNA"/>
</dbReference>
<dbReference type="STRING" id="545619.SAMN04489860_1018"/>